<evidence type="ECO:0008006" key="4">
    <source>
        <dbReference type="Google" id="ProtNLM"/>
    </source>
</evidence>
<dbReference type="OrthoDB" id="8139333at2"/>
<accession>Q2IWW4</accession>
<dbReference type="eggNOG" id="ENOG50301Y0">
    <property type="taxonomic scope" value="Bacteria"/>
</dbReference>
<protein>
    <recommendedName>
        <fullName evidence="4">DUF2946 domain-containing protein</fullName>
    </recommendedName>
</protein>
<dbReference type="Pfam" id="PF11162">
    <property type="entry name" value="DUF2946"/>
    <property type="match status" value="1"/>
</dbReference>
<dbReference type="HOGENOM" id="CLU_147855_1_0_5"/>
<gene>
    <name evidence="2" type="ordered locus">RPB_2593</name>
</gene>
<proteinExistence type="predicted"/>
<dbReference type="Proteomes" id="UP000008809">
    <property type="component" value="Chromosome"/>
</dbReference>
<dbReference type="EMBL" id="CP000250">
    <property type="protein sequence ID" value="ABD07296.1"/>
    <property type="molecule type" value="Genomic_DNA"/>
</dbReference>
<reference evidence="2 3" key="1">
    <citation type="submission" date="2006-01" db="EMBL/GenBank/DDBJ databases">
        <title>Complete sequence of Rhodopseudomonas palustris HaA2.</title>
        <authorList>
            <consortium name="US DOE Joint Genome Institute"/>
            <person name="Copeland A."/>
            <person name="Lucas S."/>
            <person name="Lapidus A."/>
            <person name="Barry K."/>
            <person name="Detter J.C."/>
            <person name="Glavina T."/>
            <person name="Hammon N."/>
            <person name="Israni S."/>
            <person name="Pitluck S."/>
            <person name="Chain P."/>
            <person name="Malfatti S."/>
            <person name="Shin M."/>
            <person name="Vergez L."/>
            <person name="Schmutz J."/>
            <person name="Larimer F."/>
            <person name="Land M."/>
            <person name="Hauser L."/>
            <person name="Pelletier D.A."/>
            <person name="Kyrpides N."/>
            <person name="Anderson I."/>
            <person name="Oda Y."/>
            <person name="Harwood C.S."/>
            <person name="Richardson P."/>
        </authorList>
    </citation>
    <scope>NUCLEOTIDE SEQUENCE [LARGE SCALE GENOMIC DNA]</scope>
    <source>
        <strain evidence="2 3">HaA2</strain>
    </source>
</reference>
<keyword evidence="3" id="KW-1185">Reference proteome</keyword>
<sequence length="137" mass="14331">MIFRHGGGQAVMRRRLRRTIPIFALALLVQLLSPIGAFRFVAFAVADPHNAVHLCSAMAPADDGEPQPADRSHEGACCAVCSVGLGGGPTPAPATQDFAVIERPHQRLIWSLTEPAPPTSRAGVNAQARAPPLGPAA</sequence>
<organism evidence="2 3">
    <name type="scientific">Rhodopseudomonas palustris (strain HaA2)</name>
    <dbReference type="NCBI Taxonomy" id="316058"/>
    <lineage>
        <taxon>Bacteria</taxon>
        <taxon>Pseudomonadati</taxon>
        <taxon>Pseudomonadota</taxon>
        <taxon>Alphaproteobacteria</taxon>
        <taxon>Hyphomicrobiales</taxon>
        <taxon>Nitrobacteraceae</taxon>
        <taxon>Rhodopseudomonas</taxon>
    </lineage>
</organism>
<dbReference type="KEGG" id="rpb:RPB_2593"/>
<dbReference type="AlphaFoldDB" id="Q2IWW4"/>
<feature type="region of interest" description="Disordered" evidence="1">
    <location>
        <begin position="114"/>
        <end position="137"/>
    </location>
</feature>
<evidence type="ECO:0000256" key="1">
    <source>
        <dbReference type="SAM" id="MobiDB-lite"/>
    </source>
</evidence>
<dbReference type="InterPro" id="IPR021333">
    <property type="entry name" value="DUF2946"/>
</dbReference>
<evidence type="ECO:0000313" key="3">
    <source>
        <dbReference type="Proteomes" id="UP000008809"/>
    </source>
</evidence>
<dbReference type="STRING" id="316058.RPB_2593"/>
<name>Q2IWW4_RHOP2</name>
<evidence type="ECO:0000313" key="2">
    <source>
        <dbReference type="EMBL" id="ABD07296.1"/>
    </source>
</evidence>